<dbReference type="InterPro" id="IPR012675">
    <property type="entry name" value="Beta-grasp_dom_sf"/>
</dbReference>
<dbReference type="PANTHER" id="PTHR33359:SF1">
    <property type="entry name" value="MOLYBDOPTERIN SYNTHASE SULFUR CARRIER SUBUNIT"/>
    <property type="match status" value="1"/>
</dbReference>
<dbReference type="Pfam" id="PF02597">
    <property type="entry name" value="ThiS"/>
    <property type="match status" value="1"/>
</dbReference>
<dbReference type="EMBL" id="SPVF01000013">
    <property type="protein sequence ID" value="TFW29824.1"/>
    <property type="molecule type" value="Genomic_DNA"/>
</dbReference>
<dbReference type="AlphaFoldDB" id="A0A4Y9SX83"/>
<dbReference type="SUPFAM" id="SSF54285">
    <property type="entry name" value="MoaD/ThiS"/>
    <property type="match status" value="1"/>
</dbReference>
<organism evidence="4 5">
    <name type="scientific">Zemynaea arenosa</name>
    <dbReference type="NCBI Taxonomy" id="2561931"/>
    <lineage>
        <taxon>Bacteria</taxon>
        <taxon>Pseudomonadati</taxon>
        <taxon>Pseudomonadota</taxon>
        <taxon>Betaproteobacteria</taxon>
        <taxon>Burkholderiales</taxon>
        <taxon>Oxalobacteraceae</taxon>
        <taxon>Telluria group</taxon>
        <taxon>Zemynaea</taxon>
    </lineage>
</organism>
<dbReference type="InterPro" id="IPR003749">
    <property type="entry name" value="ThiS/MoaD-like"/>
</dbReference>
<dbReference type="RefSeq" id="WP_135205385.1">
    <property type="nucleotide sequence ID" value="NZ_SPVF01000013.1"/>
</dbReference>
<dbReference type="UniPathway" id="UPA00344"/>
<reference evidence="4 5" key="1">
    <citation type="submission" date="2019-03" db="EMBL/GenBank/DDBJ databases">
        <title>Draft Genome Sequence of Massilia arenosa sp. nov., a Novel Massilia Species Isolated from a Sandy-loam Maize Soil.</title>
        <authorList>
            <person name="Raths R."/>
            <person name="Peta V."/>
            <person name="Bucking H."/>
        </authorList>
    </citation>
    <scope>NUCLEOTIDE SEQUENCE [LARGE SCALE GENOMIC DNA]</scope>
    <source>
        <strain evidence="4 5">MC02</strain>
    </source>
</reference>
<keyword evidence="5" id="KW-1185">Reference proteome</keyword>
<dbReference type="CDD" id="cd00754">
    <property type="entry name" value="Ubl_MoaD"/>
    <property type="match status" value="1"/>
</dbReference>
<evidence type="ECO:0000313" key="4">
    <source>
        <dbReference type="EMBL" id="TFW29824.1"/>
    </source>
</evidence>
<dbReference type="InterPro" id="IPR044672">
    <property type="entry name" value="MOCS2A"/>
</dbReference>
<accession>A0A4Y9SX83</accession>
<evidence type="ECO:0000256" key="3">
    <source>
        <dbReference type="ARBA" id="ARBA00024247"/>
    </source>
</evidence>
<evidence type="ECO:0000313" key="5">
    <source>
        <dbReference type="Proteomes" id="UP000298438"/>
    </source>
</evidence>
<keyword evidence="1" id="KW-0547">Nucleotide-binding</keyword>
<evidence type="ECO:0000256" key="2">
    <source>
        <dbReference type="ARBA" id="ARBA00024200"/>
    </source>
</evidence>
<dbReference type="GO" id="GO:1990133">
    <property type="term" value="C:molybdopterin adenylyltransferase complex"/>
    <property type="evidence" value="ECO:0007669"/>
    <property type="project" value="TreeGrafter"/>
</dbReference>
<gene>
    <name evidence="4" type="primary">moaD</name>
    <name evidence="4" type="ORF">E4L96_01025</name>
</gene>
<name>A0A4Y9SX83_9BURK</name>
<comment type="caution">
    <text evidence="4">The sequence shown here is derived from an EMBL/GenBank/DDBJ whole genome shotgun (WGS) entry which is preliminary data.</text>
</comment>
<dbReference type="NCBIfam" id="TIGR01682">
    <property type="entry name" value="moaD"/>
    <property type="match status" value="1"/>
</dbReference>
<comment type="similarity">
    <text evidence="2">Belongs to the MoaD family.</text>
</comment>
<dbReference type="OrthoDB" id="9801945at2"/>
<dbReference type="Gene3D" id="3.10.20.30">
    <property type="match status" value="1"/>
</dbReference>
<dbReference type="Proteomes" id="UP000298438">
    <property type="component" value="Unassembled WGS sequence"/>
</dbReference>
<evidence type="ECO:0000256" key="1">
    <source>
        <dbReference type="ARBA" id="ARBA00022741"/>
    </source>
</evidence>
<sequence length="85" mass="9103">MTVTLKFFASVREQLGVSSEAIELPANVATVGDLRAHLMQRGVTWAEALNPRRALRMACNQVMCAEDAPLTDGAEVAFFPPVTGG</sequence>
<dbReference type="GO" id="GO:0000166">
    <property type="term" value="F:nucleotide binding"/>
    <property type="evidence" value="ECO:0007669"/>
    <property type="project" value="UniProtKB-KW"/>
</dbReference>
<protein>
    <recommendedName>
        <fullName evidence="3">Molybdopterin synthase sulfur carrier subunit</fullName>
    </recommendedName>
</protein>
<dbReference type="GO" id="GO:0006777">
    <property type="term" value="P:Mo-molybdopterin cofactor biosynthetic process"/>
    <property type="evidence" value="ECO:0007669"/>
    <property type="project" value="InterPro"/>
</dbReference>
<dbReference type="PANTHER" id="PTHR33359">
    <property type="entry name" value="MOLYBDOPTERIN SYNTHASE SULFUR CARRIER SUBUNIT"/>
    <property type="match status" value="1"/>
</dbReference>
<proteinExistence type="inferred from homology"/>
<dbReference type="InterPro" id="IPR016155">
    <property type="entry name" value="Mopterin_synth/thiamin_S_b"/>
</dbReference>